<evidence type="ECO:0000256" key="1">
    <source>
        <dbReference type="ARBA" id="ARBA00022729"/>
    </source>
</evidence>
<protein>
    <recommendedName>
        <fullName evidence="5">Leucine-rich repeat-containing N-terminal plant-type domain-containing protein</fullName>
    </recommendedName>
</protein>
<evidence type="ECO:0000256" key="2">
    <source>
        <dbReference type="SAM" id="MobiDB-lite"/>
    </source>
</evidence>
<reference evidence="3 4" key="1">
    <citation type="journal article" date="2011" name="Science">
        <title>The Selaginella genome identifies genetic changes associated with the evolution of vascular plants.</title>
        <authorList>
            <person name="Banks J.A."/>
            <person name="Nishiyama T."/>
            <person name="Hasebe M."/>
            <person name="Bowman J.L."/>
            <person name="Gribskov M."/>
            <person name="dePamphilis C."/>
            <person name="Albert V.A."/>
            <person name="Aono N."/>
            <person name="Aoyama T."/>
            <person name="Ambrose B.A."/>
            <person name="Ashton N.W."/>
            <person name="Axtell M.J."/>
            <person name="Barker E."/>
            <person name="Barker M.S."/>
            <person name="Bennetzen J.L."/>
            <person name="Bonawitz N.D."/>
            <person name="Chapple C."/>
            <person name="Cheng C."/>
            <person name="Correa L.G."/>
            <person name="Dacre M."/>
            <person name="DeBarry J."/>
            <person name="Dreyer I."/>
            <person name="Elias M."/>
            <person name="Engstrom E.M."/>
            <person name="Estelle M."/>
            <person name="Feng L."/>
            <person name="Finet C."/>
            <person name="Floyd S.K."/>
            <person name="Frommer W.B."/>
            <person name="Fujita T."/>
            <person name="Gramzow L."/>
            <person name="Gutensohn M."/>
            <person name="Harholt J."/>
            <person name="Hattori M."/>
            <person name="Heyl A."/>
            <person name="Hirai T."/>
            <person name="Hiwatashi Y."/>
            <person name="Ishikawa M."/>
            <person name="Iwata M."/>
            <person name="Karol K.G."/>
            <person name="Koehler B."/>
            <person name="Kolukisaoglu U."/>
            <person name="Kubo M."/>
            <person name="Kurata T."/>
            <person name="Lalonde S."/>
            <person name="Li K."/>
            <person name="Li Y."/>
            <person name="Litt A."/>
            <person name="Lyons E."/>
            <person name="Manning G."/>
            <person name="Maruyama T."/>
            <person name="Michael T.P."/>
            <person name="Mikami K."/>
            <person name="Miyazaki S."/>
            <person name="Morinaga S."/>
            <person name="Murata T."/>
            <person name="Mueller-Roeber B."/>
            <person name="Nelson D.R."/>
            <person name="Obara M."/>
            <person name="Oguri Y."/>
            <person name="Olmstead R.G."/>
            <person name="Onodera N."/>
            <person name="Petersen B.L."/>
            <person name="Pils B."/>
            <person name="Prigge M."/>
            <person name="Rensing S.A."/>
            <person name="Riano-Pachon D.M."/>
            <person name="Roberts A.W."/>
            <person name="Sato Y."/>
            <person name="Scheller H.V."/>
            <person name="Schulz B."/>
            <person name="Schulz C."/>
            <person name="Shakirov E.V."/>
            <person name="Shibagaki N."/>
            <person name="Shinohara N."/>
            <person name="Shippen D.E."/>
            <person name="Soerensen I."/>
            <person name="Sotooka R."/>
            <person name="Sugimoto N."/>
            <person name="Sugita M."/>
            <person name="Sumikawa N."/>
            <person name="Tanurdzic M."/>
            <person name="Theissen G."/>
            <person name="Ulvskov P."/>
            <person name="Wakazuki S."/>
            <person name="Weng J.K."/>
            <person name="Willats W.W."/>
            <person name="Wipf D."/>
            <person name="Wolf P.G."/>
            <person name="Yang L."/>
            <person name="Zimmer A.D."/>
            <person name="Zhu Q."/>
            <person name="Mitros T."/>
            <person name="Hellsten U."/>
            <person name="Loque D."/>
            <person name="Otillar R."/>
            <person name="Salamov A."/>
            <person name="Schmutz J."/>
            <person name="Shapiro H."/>
            <person name="Lindquist E."/>
            <person name="Lucas S."/>
            <person name="Rokhsar D."/>
            <person name="Grigoriev I.V."/>
        </authorList>
    </citation>
    <scope>NUCLEOTIDE SEQUENCE [LARGE SCALE GENOMIC DNA]</scope>
</reference>
<dbReference type="InterPro" id="IPR032675">
    <property type="entry name" value="LRR_dom_sf"/>
</dbReference>
<evidence type="ECO:0000313" key="4">
    <source>
        <dbReference type="Proteomes" id="UP000001514"/>
    </source>
</evidence>
<evidence type="ECO:0000313" key="3">
    <source>
        <dbReference type="EMBL" id="EFJ35253.1"/>
    </source>
</evidence>
<gene>
    <name evidence="3" type="ORF">SELMODRAFT_405197</name>
</gene>
<dbReference type="Proteomes" id="UP000001514">
    <property type="component" value="Unassembled WGS sequence"/>
</dbReference>
<dbReference type="AlphaFoldDB" id="D8QWJ7"/>
<evidence type="ECO:0008006" key="5">
    <source>
        <dbReference type="Google" id="ProtNLM"/>
    </source>
</evidence>
<keyword evidence="1" id="KW-0732">Signal</keyword>
<dbReference type="KEGG" id="smo:SELMODRAFT_405197"/>
<keyword evidence="4" id="KW-1185">Reference proteome</keyword>
<dbReference type="EMBL" id="GL377568">
    <property type="protein sequence ID" value="EFJ35253.1"/>
    <property type="molecule type" value="Genomic_DNA"/>
</dbReference>
<feature type="region of interest" description="Disordered" evidence="2">
    <location>
        <begin position="71"/>
        <end position="94"/>
    </location>
</feature>
<organism evidence="4">
    <name type="scientific">Selaginella moellendorffii</name>
    <name type="common">Spikemoss</name>
    <dbReference type="NCBI Taxonomy" id="88036"/>
    <lineage>
        <taxon>Eukaryota</taxon>
        <taxon>Viridiplantae</taxon>
        <taxon>Streptophyta</taxon>
        <taxon>Embryophyta</taxon>
        <taxon>Tracheophyta</taxon>
        <taxon>Lycopodiopsida</taxon>
        <taxon>Selaginellales</taxon>
        <taxon>Selaginellaceae</taxon>
        <taxon>Selaginella</taxon>
    </lineage>
</organism>
<dbReference type="SUPFAM" id="SSF52058">
    <property type="entry name" value="L domain-like"/>
    <property type="match status" value="1"/>
</dbReference>
<dbReference type="Gramene" id="EFJ35253">
    <property type="protein sequence ID" value="EFJ35253"/>
    <property type="gene ID" value="SELMODRAFT_405197"/>
</dbReference>
<dbReference type="HOGENOM" id="CLU_1761920_0_0_1"/>
<accession>D8QWJ7</accession>
<dbReference type="PANTHER" id="PTHR47988">
    <property type="entry name" value="SOMATIC EMBRYOGENESIS RECEPTOR KINASE 1"/>
    <property type="match status" value="1"/>
</dbReference>
<dbReference type="InParanoid" id="D8QWJ7"/>
<dbReference type="Gene3D" id="3.80.10.10">
    <property type="entry name" value="Ribonuclease Inhibitor"/>
    <property type="match status" value="1"/>
</dbReference>
<sequence length="148" mass="16266">MAPVERRELAKLWWDSPSDVVGAEAQHCDEVISSWIIGILENQLGMPQWCHEQGVKRVEPNLLLDQRKAVLEDEEEEEEEEGVETQQSSSCAWPGVKCDGASGRVSELKLESMGLRGTLSPELGSLSQLWTLSVHDNGTDGPVPPAFG</sequence>
<proteinExistence type="predicted"/>
<feature type="compositionally biased region" description="Acidic residues" evidence="2">
    <location>
        <begin position="72"/>
        <end position="83"/>
    </location>
</feature>
<name>D8QWJ7_SELML</name>